<dbReference type="KEGG" id="rrj:RrIowa_0639"/>
<sequence>MIYKVNSLYLLIIIATLIFSSLRGKIENFDEAIQ</sequence>
<gene>
    <name evidence="1" type="ordered locus">RrIowa_0639</name>
</gene>
<evidence type="ECO:0000313" key="1">
    <source>
        <dbReference type="EMBL" id="ABY72503.1"/>
    </source>
</evidence>
<reference evidence="1 2" key="2">
    <citation type="journal article" date="2015" name="Infect. Immun.">
        <title>Comparative genome sequencing of Rickettsia rickettsii strains that differ in virulence.</title>
        <authorList>
            <person name="Clark T.R."/>
            <person name="Noriea N.F."/>
            <person name="Bublitz D.C."/>
            <person name="Ellison D.W."/>
            <person name="Martens C."/>
            <person name="Lutter E.I."/>
            <person name="Hackstadt T."/>
        </authorList>
    </citation>
    <scope>NUCLEOTIDE SEQUENCE [LARGE SCALE GENOMIC DNA]</scope>
    <source>
        <strain evidence="1 2">Iowa</strain>
    </source>
</reference>
<accession>B0BXC7</accession>
<protein>
    <submittedName>
        <fullName evidence="1">Uncharacterized protein</fullName>
    </submittedName>
</protein>
<keyword evidence="2" id="KW-1185">Reference proteome</keyword>
<proteinExistence type="predicted"/>
<evidence type="ECO:0000313" key="2">
    <source>
        <dbReference type="Proteomes" id="UP000000796"/>
    </source>
</evidence>
<reference evidence="1 2" key="1">
    <citation type="journal article" date="2008" name="Infect. Immun.">
        <title>Genomic comparison of virulent Rickettsia rickettsii Sheila Smith and avirulent Rickettsia rickettsii Iowa.</title>
        <authorList>
            <person name="Ellison D.W."/>
            <person name="Clark T.R."/>
            <person name="Sturdevant D.E."/>
            <person name="Virtaneva K."/>
            <person name="Porcella S.F."/>
            <person name="Hackstadt T."/>
        </authorList>
    </citation>
    <scope>NUCLEOTIDE SEQUENCE [LARGE SCALE GENOMIC DNA]</scope>
    <source>
        <strain evidence="1 2">Iowa</strain>
    </source>
</reference>
<name>B0BXC7_RICRO</name>
<dbReference type="HOGENOM" id="CLU_3375667_0_0_5"/>
<dbReference type="AlphaFoldDB" id="B0BXC7"/>
<organism evidence="1 2">
    <name type="scientific">Rickettsia rickettsii (strain Iowa)</name>
    <dbReference type="NCBI Taxonomy" id="452659"/>
    <lineage>
        <taxon>Bacteria</taxon>
        <taxon>Pseudomonadati</taxon>
        <taxon>Pseudomonadota</taxon>
        <taxon>Alphaproteobacteria</taxon>
        <taxon>Rickettsiales</taxon>
        <taxon>Rickettsiaceae</taxon>
        <taxon>Rickettsieae</taxon>
        <taxon>Rickettsia</taxon>
        <taxon>spotted fever group</taxon>
    </lineage>
</organism>
<dbReference type="Proteomes" id="UP000000796">
    <property type="component" value="Chromosome"/>
</dbReference>
<dbReference type="EMBL" id="CP000766">
    <property type="protein sequence ID" value="ABY72503.1"/>
    <property type="molecule type" value="Genomic_DNA"/>
</dbReference>